<dbReference type="Proteomes" id="UP001497444">
    <property type="component" value="Chromosome 9"/>
</dbReference>
<evidence type="ECO:0000313" key="1">
    <source>
        <dbReference type="EMBL" id="CAK9278530.1"/>
    </source>
</evidence>
<organism evidence="1 2">
    <name type="scientific">Sphagnum jensenii</name>
    <dbReference type="NCBI Taxonomy" id="128206"/>
    <lineage>
        <taxon>Eukaryota</taxon>
        <taxon>Viridiplantae</taxon>
        <taxon>Streptophyta</taxon>
        <taxon>Embryophyta</taxon>
        <taxon>Bryophyta</taxon>
        <taxon>Sphagnophytina</taxon>
        <taxon>Sphagnopsida</taxon>
        <taxon>Sphagnales</taxon>
        <taxon>Sphagnaceae</taxon>
        <taxon>Sphagnum</taxon>
    </lineage>
</organism>
<name>A0ABP0XLP9_9BRYO</name>
<dbReference type="EMBL" id="OZ020104">
    <property type="protein sequence ID" value="CAK9278530.1"/>
    <property type="molecule type" value="Genomic_DNA"/>
</dbReference>
<proteinExistence type="predicted"/>
<gene>
    <name evidence="1" type="ORF">CSSPJE1EN1_LOCUS24008</name>
</gene>
<keyword evidence="2" id="KW-1185">Reference proteome</keyword>
<accession>A0ABP0XLP9</accession>
<protein>
    <submittedName>
        <fullName evidence="1">Uncharacterized protein</fullName>
    </submittedName>
</protein>
<evidence type="ECO:0000313" key="2">
    <source>
        <dbReference type="Proteomes" id="UP001497444"/>
    </source>
</evidence>
<sequence>MPRSCLAALKKDEHSVMMMMMEPIIFCRWKESSRERSTCFRQQSVDKREFHVQIHPVGVRDGLSVVTDLAGHNMTVVVMAVDGCDHHVNSTYFQLLPDSRLFSSSWLQMCMFFFAERPAVKSQLMTI</sequence>
<reference evidence="1" key="1">
    <citation type="submission" date="2024-02" db="EMBL/GenBank/DDBJ databases">
        <authorList>
            <consortium name="ELIXIR-Norway"/>
            <consortium name="Elixir Norway"/>
        </authorList>
    </citation>
    <scope>NUCLEOTIDE SEQUENCE</scope>
</reference>